<evidence type="ECO:0000313" key="4">
    <source>
        <dbReference type="Proteomes" id="UP001289374"/>
    </source>
</evidence>
<feature type="domain" description="Reverse transcriptase Ty1/copia-type" evidence="2">
    <location>
        <begin position="91"/>
        <end position="163"/>
    </location>
</feature>
<evidence type="ECO:0000256" key="1">
    <source>
        <dbReference type="SAM" id="Phobius"/>
    </source>
</evidence>
<proteinExistence type="predicted"/>
<keyword evidence="4" id="KW-1185">Reference proteome</keyword>
<reference evidence="3" key="2">
    <citation type="journal article" date="2024" name="Plant">
        <title>Genomic evolution and insights into agronomic trait innovations of Sesamum species.</title>
        <authorList>
            <person name="Miao H."/>
            <person name="Wang L."/>
            <person name="Qu L."/>
            <person name="Liu H."/>
            <person name="Sun Y."/>
            <person name="Le M."/>
            <person name="Wang Q."/>
            <person name="Wei S."/>
            <person name="Zheng Y."/>
            <person name="Lin W."/>
            <person name="Duan Y."/>
            <person name="Cao H."/>
            <person name="Xiong S."/>
            <person name="Wang X."/>
            <person name="Wei L."/>
            <person name="Li C."/>
            <person name="Ma Q."/>
            <person name="Ju M."/>
            <person name="Zhao R."/>
            <person name="Li G."/>
            <person name="Mu C."/>
            <person name="Tian Q."/>
            <person name="Mei H."/>
            <person name="Zhang T."/>
            <person name="Gao T."/>
            <person name="Zhang H."/>
        </authorList>
    </citation>
    <scope>NUCLEOTIDE SEQUENCE</scope>
    <source>
        <strain evidence="3">K16</strain>
    </source>
</reference>
<keyword evidence="1" id="KW-1133">Transmembrane helix</keyword>
<feature type="domain" description="Reverse transcriptase Ty1/copia-type" evidence="2">
    <location>
        <begin position="2"/>
        <end position="89"/>
    </location>
</feature>
<name>A0AAE1T4P6_9LAMI</name>
<dbReference type="Pfam" id="PF07727">
    <property type="entry name" value="RVT_2"/>
    <property type="match status" value="2"/>
</dbReference>
<dbReference type="Proteomes" id="UP001289374">
    <property type="component" value="Unassembled WGS sequence"/>
</dbReference>
<feature type="transmembrane region" description="Helical" evidence="1">
    <location>
        <begin position="41"/>
        <end position="60"/>
    </location>
</feature>
<dbReference type="InterPro" id="IPR013103">
    <property type="entry name" value="RVT_2"/>
</dbReference>
<dbReference type="EMBL" id="JACGWL010000791">
    <property type="protein sequence ID" value="KAK4381884.1"/>
    <property type="molecule type" value="Genomic_DNA"/>
</dbReference>
<organism evidence="3 4">
    <name type="scientific">Sesamum angolense</name>
    <dbReference type="NCBI Taxonomy" id="2727404"/>
    <lineage>
        <taxon>Eukaryota</taxon>
        <taxon>Viridiplantae</taxon>
        <taxon>Streptophyta</taxon>
        <taxon>Embryophyta</taxon>
        <taxon>Tracheophyta</taxon>
        <taxon>Spermatophyta</taxon>
        <taxon>Magnoliopsida</taxon>
        <taxon>eudicotyledons</taxon>
        <taxon>Gunneridae</taxon>
        <taxon>Pentapetalae</taxon>
        <taxon>asterids</taxon>
        <taxon>lamiids</taxon>
        <taxon>Lamiales</taxon>
        <taxon>Pedaliaceae</taxon>
        <taxon>Sesamum</taxon>
    </lineage>
</organism>
<evidence type="ECO:0000259" key="2">
    <source>
        <dbReference type="Pfam" id="PF07727"/>
    </source>
</evidence>
<comment type="caution">
    <text evidence="3">The sequence shown here is derived from an EMBL/GenBank/DDBJ whole genome shotgun (WGS) entry which is preliminary data.</text>
</comment>
<gene>
    <name evidence="3" type="ORF">Sango_2925100</name>
</gene>
<protein>
    <submittedName>
        <fullName evidence="3">Retrovirus-related Pol polyprotein from transposon TNT 1-94</fullName>
    </submittedName>
</protein>
<evidence type="ECO:0000313" key="3">
    <source>
        <dbReference type="EMBL" id="KAK4381884.1"/>
    </source>
</evidence>
<reference evidence="3" key="1">
    <citation type="submission" date="2020-06" db="EMBL/GenBank/DDBJ databases">
        <authorList>
            <person name="Li T."/>
            <person name="Hu X."/>
            <person name="Zhang T."/>
            <person name="Song X."/>
            <person name="Zhang H."/>
            <person name="Dai N."/>
            <person name="Sheng W."/>
            <person name="Hou X."/>
            <person name="Wei L."/>
        </authorList>
    </citation>
    <scope>NUCLEOTIDE SEQUENCE</scope>
    <source>
        <strain evidence="3">K16</strain>
        <tissue evidence="3">Leaf</tissue>
    </source>
</reference>
<accession>A0AAE1T4P6</accession>
<keyword evidence="1" id="KW-0472">Membrane</keyword>
<dbReference type="AlphaFoldDB" id="A0AAE1T4P6"/>
<keyword evidence="1" id="KW-0812">Transmembrane</keyword>
<sequence>MWICREKLKPNGTIDKLKAKLVAKDFKQNEGIDHFDTYSPVAWLTTIQVFIAFASVYNLLIHQMDVKTTFLYVELDEEIYMNQPEGFVAHDDILSIGSCLEIIIETKSFLKNKFEIKDMGEADVILGIKLIRSTDEIVISQSHYVEKIIEKFGYQNSRIAKTPYDASVTLFKNESGFAIAQLRTRRGALDRVLRYLKGTVSLTINLADFLLFLRNIMMLVGQPKTPGVMGVQDMPLP</sequence>